<evidence type="ECO:0000313" key="1">
    <source>
        <dbReference type="EMBL" id="QWK91030.1"/>
    </source>
</evidence>
<accession>A0A975P723</accession>
<sequence>MTAIDRSGATLVAPRAALNFFDAQTVALPRPVTPLAAWNHLMAHPLPLMATAFRLRDAISARFGVKRIGGFSGAPRDHVQPGDMLDFFRVEAVSDHELVLTERDRHLDVMTSVMVRQNRLCITSSVVTHNLFGKLYMLPVGPAHRLIVHQMLRRLSRSLAAAAPPVQ</sequence>
<dbReference type="AlphaFoldDB" id="A0A975P723"/>
<keyword evidence="2" id="KW-1185">Reference proteome</keyword>
<organism evidence="1 2">
    <name type="scientific">Gemmobacter fulvus</name>
    <dbReference type="NCBI Taxonomy" id="2840474"/>
    <lineage>
        <taxon>Bacteria</taxon>
        <taxon>Pseudomonadati</taxon>
        <taxon>Pseudomonadota</taxon>
        <taxon>Alphaproteobacteria</taxon>
        <taxon>Rhodobacterales</taxon>
        <taxon>Paracoccaceae</taxon>
        <taxon>Gemmobacter</taxon>
    </lineage>
</organism>
<evidence type="ECO:0000313" key="2">
    <source>
        <dbReference type="Proteomes" id="UP000679352"/>
    </source>
</evidence>
<dbReference type="InterPro" id="IPR021295">
    <property type="entry name" value="DUF2867"/>
</dbReference>
<dbReference type="Proteomes" id="UP000679352">
    <property type="component" value="Chromosome"/>
</dbReference>
<protein>
    <submittedName>
        <fullName evidence="1">DUF2867 domain-containing protein</fullName>
    </submittedName>
</protein>
<dbReference type="EMBL" id="CP076361">
    <property type="protein sequence ID" value="QWK91030.1"/>
    <property type="molecule type" value="Genomic_DNA"/>
</dbReference>
<dbReference type="RefSeq" id="WP_215503221.1">
    <property type="nucleotide sequence ID" value="NZ_CP076361.1"/>
</dbReference>
<dbReference type="Pfam" id="PF11066">
    <property type="entry name" value="DUF2867"/>
    <property type="match status" value="1"/>
</dbReference>
<dbReference type="KEGG" id="gfu:KM031_03735"/>
<name>A0A975P723_9RHOB</name>
<proteinExistence type="predicted"/>
<gene>
    <name evidence="1" type="ORF">KM031_03735</name>
</gene>
<reference evidence="1" key="1">
    <citation type="submission" date="2021-06" db="EMBL/GenBank/DDBJ databases">
        <title>Direct submission.</title>
        <authorList>
            <person name="Lee C.-S."/>
            <person name="Jin L."/>
        </authorList>
    </citation>
    <scope>NUCLEOTIDE SEQUENCE</scope>
    <source>
        <strain evidence="1">Con5</strain>
    </source>
</reference>